<reference evidence="1" key="1">
    <citation type="submission" date="2016-08" db="EMBL/GenBank/DDBJ databases">
        <authorList>
            <person name="Seilhamer J.J."/>
        </authorList>
    </citation>
    <scope>NUCLEOTIDE SEQUENCE</scope>
    <source>
        <strain evidence="1">86-1</strain>
    </source>
</reference>
<accession>A0A212KZU1</accession>
<name>A0A212KZU1_9BACT</name>
<sequence length="49" mass="4920">MLAVGIVPEHFGFEIALADAGADARRKGASAQSVCAACPMRGNTGCAVQ</sequence>
<protein>
    <submittedName>
        <fullName evidence="1">Uncharacterized protein</fullName>
    </submittedName>
</protein>
<proteinExistence type="predicted"/>
<organism evidence="1">
    <name type="scientific">uncultured Desulfovibrio sp</name>
    <dbReference type="NCBI Taxonomy" id="167968"/>
    <lineage>
        <taxon>Bacteria</taxon>
        <taxon>Pseudomonadati</taxon>
        <taxon>Thermodesulfobacteriota</taxon>
        <taxon>Desulfovibrionia</taxon>
        <taxon>Desulfovibrionales</taxon>
        <taxon>Desulfovibrionaceae</taxon>
        <taxon>Desulfovibrio</taxon>
        <taxon>environmental samples</taxon>
    </lineage>
</organism>
<dbReference type="AlphaFoldDB" id="A0A212KZU1"/>
<dbReference type="EMBL" id="FMJC01000001">
    <property type="protein sequence ID" value="SCM70834.1"/>
    <property type="molecule type" value="Genomic_DNA"/>
</dbReference>
<gene>
    <name evidence="1" type="ORF">KL86DES1_10664</name>
</gene>
<evidence type="ECO:0000313" key="1">
    <source>
        <dbReference type="EMBL" id="SCM70834.1"/>
    </source>
</evidence>